<evidence type="ECO:0000256" key="2">
    <source>
        <dbReference type="SAM" id="Phobius"/>
    </source>
</evidence>
<reference evidence="3 4" key="1">
    <citation type="submission" date="2016-10" db="EMBL/GenBank/DDBJ databases">
        <authorList>
            <person name="de Groot N.N."/>
        </authorList>
    </citation>
    <scope>NUCLEOTIDE SEQUENCE [LARGE SCALE GENOMIC DNA]</scope>
    <source>
        <strain evidence="3 4">CGMCC 1.7054</strain>
    </source>
</reference>
<dbReference type="AlphaFoldDB" id="A0A1I7MIJ9"/>
<accession>A0A1I7MIJ9</accession>
<dbReference type="STRING" id="574650.SAMN04487966_10320"/>
<proteinExistence type="predicted"/>
<evidence type="ECO:0000313" key="4">
    <source>
        <dbReference type="Proteomes" id="UP000198881"/>
    </source>
</evidence>
<dbReference type="Proteomes" id="UP000198881">
    <property type="component" value="Unassembled WGS sequence"/>
</dbReference>
<feature type="transmembrane region" description="Helical" evidence="2">
    <location>
        <begin position="739"/>
        <end position="766"/>
    </location>
</feature>
<protein>
    <recommendedName>
        <fullName evidence="5">DUF5129 domain-containing protein</fullName>
    </recommendedName>
</protein>
<evidence type="ECO:0008006" key="5">
    <source>
        <dbReference type="Google" id="ProtNLM"/>
    </source>
</evidence>
<dbReference type="OrthoDB" id="4903304at2"/>
<keyword evidence="2" id="KW-1133">Transmembrane helix</keyword>
<name>A0A1I7MIJ9_9MICC</name>
<organism evidence="3 4">
    <name type="scientific">Micrococcus terreus</name>
    <dbReference type="NCBI Taxonomy" id="574650"/>
    <lineage>
        <taxon>Bacteria</taxon>
        <taxon>Bacillati</taxon>
        <taxon>Actinomycetota</taxon>
        <taxon>Actinomycetes</taxon>
        <taxon>Micrococcales</taxon>
        <taxon>Micrococcaceae</taxon>
        <taxon>Micrococcus</taxon>
    </lineage>
</organism>
<evidence type="ECO:0000256" key="1">
    <source>
        <dbReference type="SAM" id="MobiDB-lite"/>
    </source>
</evidence>
<feature type="transmembrane region" description="Helical" evidence="2">
    <location>
        <begin position="21"/>
        <end position="44"/>
    </location>
</feature>
<keyword evidence="2" id="KW-0812">Transmembrane</keyword>
<dbReference type="RefSeq" id="WP_143109420.1">
    <property type="nucleotide sequence ID" value="NZ_FPCG01000003.1"/>
</dbReference>
<feature type="compositionally biased region" description="Polar residues" evidence="1">
    <location>
        <begin position="478"/>
        <end position="491"/>
    </location>
</feature>
<keyword evidence="2" id="KW-0472">Membrane</keyword>
<evidence type="ECO:0000313" key="3">
    <source>
        <dbReference type="EMBL" id="SFV21748.1"/>
    </source>
</evidence>
<sequence length="880" mass="94695">MNRQAKSGRGLGRWLVGRRMTTAVGWTALGTLLLPFLLGIWGYVTLTAQPQHTVQITVDEGLPWQITQATVDAAMADAPVRSWEQVTLRVTDQYFTTAHQRQQEGTEGFGADLILSVHPDPLSSGLSSREATNSGVAAHPEMPTFWREYGGPADEVARLYRANLGVGQGPSGVVAAARHIGELTYSGAPRVPAAWIAWTGGTAAAALLLGTVWVRLHRRDAEVRRAFQRGQADLARVLLEEDALALTLVAVPPQQQKRHPGYQRLRRQVTEGTTPLVRREQKIADGLASTEREAWSTAARDVPGFTAQARLLAEQTEALLAAGEVLTGSRTGQGVLDRVADPLVTAARSLQARLRTAPPGTVQPGRLDELDEAVLALLAVVQKDAPSDAPGISASGRSDWDRAERRLTGVARSIRSDLERFPLGRTAEREPSHTSSDTQLRNGLGLTLRQDGGARRALAQTQAVATALLGELEGAMSAPTSSAVRSDTGDSPATRGGGQWWKRWRGSGTVIAAGMLRRGGGAGVQGLRLTGRRWLMATLLSLVIAQPLAGAWAERATPHQSWDLQGREAIRSLVVDGPNLGISPERVLDRIDGSFPEQLDVVVAVRAAEAYVTPEPVDGELHPGDVVHAEVHSVIEGAQRIRAEFPERIDPDTGELLTGQVIVPILVWEDGRRSMMDTQLPRPLVGGHAFSGGNPGLLTGVEAVSLDGRVASALADVARDLQTDPADLVEDLSEESLRLLLTLMLTVLILALAALVESFASFAWGLRGIGSLSRSGRRLRTVRRELGQLLLELDRTRLDRVAVLGAGPAGSPQEAEQRLYERALDSAWRDAEDLGNLTIGQRLRGAAEPRLERLEQAVALLQDRDSDVADRAARVLSLAR</sequence>
<keyword evidence="4" id="KW-1185">Reference proteome</keyword>
<feature type="region of interest" description="Disordered" evidence="1">
    <location>
        <begin position="476"/>
        <end position="499"/>
    </location>
</feature>
<gene>
    <name evidence="3" type="ORF">SAMN04487966_10320</name>
</gene>
<dbReference type="EMBL" id="FPCG01000003">
    <property type="protein sequence ID" value="SFV21748.1"/>
    <property type="molecule type" value="Genomic_DNA"/>
</dbReference>